<dbReference type="RefSeq" id="WP_207542645.1">
    <property type="nucleotide sequence ID" value="NZ_JAFNAA010000021.1"/>
</dbReference>
<dbReference type="Pfam" id="PF13683">
    <property type="entry name" value="rve_3"/>
    <property type="match status" value="1"/>
</dbReference>
<evidence type="ECO:0000313" key="4">
    <source>
        <dbReference type="Proteomes" id="UP000664658"/>
    </source>
</evidence>
<dbReference type="InterPro" id="IPR001584">
    <property type="entry name" value="Integrase_cat-core"/>
</dbReference>
<gene>
    <name evidence="2" type="ORF">J2R62_15280</name>
    <name evidence="3" type="ORF">J2R62_17005</name>
</gene>
<name>A0A8I1W8Y8_PLESH</name>
<evidence type="ECO:0000313" key="2">
    <source>
        <dbReference type="EMBL" id="MBO1109548.1"/>
    </source>
</evidence>
<dbReference type="EMBL" id="JAFNAA010000021">
    <property type="protein sequence ID" value="MBO1109548.1"/>
    <property type="molecule type" value="Genomic_DNA"/>
</dbReference>
<feature type="domain" description="Integrase catalytic" evidence="1">
    <location>
        <begin position="1"/>
        <end position="18"/>
    </location>
</feature>
<reference evidence="2" key="1">
    <citation type="submission" date="2021-03" db="EMBL/GenBank/DDBJ databases">
        <title>Plesiomonas shigelloides zfcc0051, isolated from zebrafish feces.</title>
        <authorList>
            <person name="Vanderhoek Z."/>
            <person name="Gaulke C."/>
        </authorList>
    </citation>
    <scope>NUCLEOTIDE SEQUENCE</scope>
    <source>
        <strain evidence="2">Zfcc0051</strain>
    </source>
</reference>
<dbReference type="GO" id="GO:0015074">
    <property type="term" value="P:DNA integration"/>
    <property type="evidence" value="ECO:0007669"/>
    <property type="project" value="InterPro"/>
</dbReference>
<dbReference type="AlphaFoldDB" id="A0A8I1W8Y8"/>
<dbReference type="Proteomes" id="UP000664658">
    <property type="component" value="Unassembled WGS sequence"/>
</dbReference>
<evidence type="ECO:0000313" key="3">
    <source>
        <dbReference type="EMBL" id="MBO1109869.1"/>
    </source>
</evidence>
<protein>
    <submittedName>
        <fullName evidence="2">Transposase</fullName>
    </submittedName>
</protein>
<feature type="non-terminal residue" evidence="2">
    <location>
        <position position="1"/>
    </location>
</feature>
<evidence type="ECO:0000259" key="1">
    <source>
        <dbReference type="Pfam" id="PF13683"/>
    </source>
</evidence>
<organism evidence="2 4">
    <name type="scientific">Plesiomonas shigelloides</name>
    <name type="common">Aeromonas shigelloides</name>
    <dbReference type="NCBI Taxonomy" id="703"/>
    <lineage>
        <taxon>Bacteria</taxon>
        <taxon>Pseudomonadati</taxon>
        <taxon>Pseudomonadota</taxon>
        <taxon>Gammaproteobacteria</taxon>
        <taxon>Enterobacterales</taxon>
        <taxon>Enterobacteriaceae</taxon>
        <taxon>Plesiomonas</taxon>
    </lineage>
</organism>
<comment type="caution">
    <text evidence="2">The sequence shown here is derived from an EMBL/GenBank/DDBJ whole genome shotgun (WGS) entry which is preliminary data.</text>
</comment>
<sequence length="26" mass="3079">REHYNCVRPHSSLNYMSPVEYARQAA</sequence>
<proteinExistence type="predicted"/>
<accession>A0A8I1W8Y8</accession>
<dbReference type="EMBL" id="JAFNAA010000046">
    <property type="protein sequence ID" value="MBO1109869.1"/>
    <property type="molecule type" value="Genomic_DNA"/>
</dbReference>